<dbReference type="PANTHER" id="PTHR42852:SF13">
    <property type="entry name" value="PROTEIN DIPZ"/>
    <property type="match status" value="1"/>
</dbReference>
<gene>
    <name evidence="3" type="ORF">ACFPP7_03120</name>
</gene>
<dbReference type="PANTHER" id="PTHR42852">
    <property type="entry name" value="THIOL:DISULFIDE INTERCHANGE PROTEIN DSBE"/>
    <property type="match status" value="1"/>
</dbReference>
<evidence type="ECO:0000313" key="3">
    <source>
        <dbReference type="EMBL" id="MFC5519908.1"/>
    </source>
</evidence>
<keyword evidence="1" id="KW-0676">Redox-active center</keyword>
<keyword evidence="3" id="KW-0575">Peroxidase</keyword>
<dbReference type="InterPro" id="IPR000866">
    <property type="entry name" value="AhpC/TSA"/>
</dbReference>
<protein>
    <submittedName>
        <fullName evidence="3">Peroxiredoxin family protein</fullName>
        <ecNumber evidence="3">1.11.1.24</ecNumber>
    </submittedName>
</protein>
<dbReference type="Pfam" id="PF00578">
    <property type="entry name" value="AhpC-TSA"/>
    <property type="match status" value="1"/>
</dbReference>
<evidence type="ECO:0000313" key="4">
    <source>
        <dbReference type="Proteomes" id="UP001596084"/>
    </source>
</evidence>
<dbReference type="EC" id="1.11.1.24" evidence="3"/>
<keyword evidence="3" id="KW-0560">Oxidoreductase</keyword>
<dbReference type="InterPro" id="IPR050553">
    <property type="entry name" value="Thioredoxin_ResA/DsbE_sf"/>
</dbReference>
<feature type="domain" description="Thioredoxin" evidence="2">
    <location>
        <begin position="21"/>
        <end position="163"/>
    </location>
</feature>
<dbReference type="SUPFAM" id="SSF52833">
    <property type="entry name" value="Thioredoxin-like"/>
    <property type="match status" value="1"/>
</dbReference>
<dbReference type="PROSITE" id="PS00194">
    <property type="entry name" value="THIOREDOXIN_1"/>
    <property type="match status" value="1"/>
</dbReference>
<dbReference type="InterPro" id="IPR013766">
    <property type="entry name" value="Thioredoxin_domain"/>
</dbReference>
<evidence type="ECO:0000259" key="2">
    <source>
        <dbReference type="PROSITE" id="PS51352"/>
    </source>
</evidence>
<sequence length="165" mass="18196">MNRLLFIVIFVFSLPAISADLVVGSPAPDVEATLLDSPTLVRLSANQGKVTIINFWATWCAPCREEMPAIQAYYDKHKAEGLEILAISMDDASNLEKVRKVAQSFTFPIAIKSEANFKGLGRVWRMPSTFVVDKDGILRKNGHVGDPEVTLPLLESLVTPLLNSR</sequence>
<dbReference type="GO" id="GO:0140824">
    <property type="term" value="F:thioredoxin-dependent peroxiredoxin activity"/>
    <property type="evidence" value="ECO:0007669"/>
    <property type="project" value="UniProtKB-EC"/>
</dbReference>
<name>A0ABW0Q674_9BURK</name>
<dbReference type="RefSeq" id="WP_068833738.1">
    <property type="nucleotide sequence ID" value="NZ_JBHSMX010000008.1"/>
</dbReference>
<dbReference type="Proteomes" id="UP001596084">
    <property type="component" value="Unassembled WGS sequence"/>
</dbReference>
<comment type="caution">
    <text evidence="3">The sequence shown here is derived from an EMBL/GenBank/DDBJ whole genome shotgun (WGS) entry which is preliminary data.</text>
</comment>
<keyword evidence="4" id="KW-1185">Reference proteome</keyword>
<evidence type="ECO:0000256" key="1">
    <source>
        <dbReference type="ARBA" id="ARBA00023284"/>
    </source>
</evidence>
<dbReference type="PROSITE" id="PS51352">
    <property type="entry name" value="THIOREDOXIN_2"/>
    <property type="match status" value="1"/>
</dbReference>
<proteinExistence type="predicted"/>
<dbReference type="InterPro" id="IPR036249">
    <property type="entry name" value="Thioredoxin-like_sf"/>
</dbReference>
<organism evidence="3 4">
    <name type="scientific">Polaromonas jejuensis</name>
    <dbReference type="NCBI Taxonomy" id="457502"/>
    <lineage>
        <taxon>Bacteria</taxon>
        <taxon>Pseudomonadati</taxon>
        <taxon>Pseudomonadota</taxon>
        <taxon>Betaproteobacteria</taxon>
        <taxon>Burkholderiales</taxon>
        <taxon>Comamonadaceae</taxon>
        <taxon>Polaromonas</taxon>
    </lineage>
</organism>
<dbReference type="CDD" id="cd02966">
    <property type="entry name" value="TlpA_like_family"/>
    <property type="match status" value="1"/>
</dbReference>
<dbReference type="Gene3D" id="3.40.30.10">
    <property type="entry name" value="Glutaredoxin"/>
    <property type="match status" value="1"/>
</dbReference>
<dbReference type="EMBL" id="JBHSMX010000008">
    <property type="protein sequence ID" value="MFC5519908.1"/>
    <property type="molecule type" value="Genomic_DNA"/>
</dbReference>
<dbReference type="InterPro" id="IPR017937">
    <property type="entry name" value="Thioredoxin_CS"/>
</dbReference>
<reference evidence="4" key="1">
    <citation type="journal article" date="2019" name="Int. J. Syst. Evol. Microbiol.">
        <title>The Global Catalogue of Microorganisms (GCM) 10K type strain sequencing project: providing services to taxonomists for standard genome sequencing and annotation.</title>
        <authorList>
            <consortium name="The Broad Institute Genomics Platform"/>
            <consortium name="The Broad Institute Genome Sequencing Center for Infectious Disease"/>
            <person name="Wu L."/>
            <person name="Ma J."/>
        </authorList>
    </citation>
    <scope>NUCLEOTIDE SEQUENCE [LARGE SCALE GENOMIC DNA]</scope>
    <source>
        <strain evidence="4">CGMCC 4.7277</strain>
    </source>
</reference>
<accession>A0ABW0Q674</accession>